<dbReference type="PANTHER" id="PTHR30349:SF94">
    <property type="entry name" value="INTEGRASE_RECOMBINASE HI_1414-RELATED"/>
    <property type="match status" value="1"/>
</dbReference>
<feature type="domain" description="Tyr recombinase" evidence="4">
    <location>
        <begin position="161"/>
        <end position="339"/>
    </location>
</feature>
<dbReference type="CDD" id="cd00796">
    <property type="entry name" value="INT_Rci_Hp1_C"/>
    <property type="match status" value="1"/>
</dbReference>
<accession>A0A1M6YNE3</accession>
<keyword evidence="3" id="KW-0233">DNA recombination</keyword>
<dbReference type="GeneID" id="301977383"/>
<organism evidence="5 6">
    <name type="scientific">Paraburkholderia terricola</name>
    <dbReference type="NCBI Taxonomy" id="169427"/>
    <lineage>
        <taxon>Bacteria</taxon>
        <taxon>Pseudomonadati</taxon>
        <taxon>Pseudomonadota</taxon>
        <taxon>Betaproteobacteria</taxon>
        <taxon>Burkholderiales</taxon>
        <taxon>Burkholderiaceae</taxon>
        <taxon>Paraburkholderia</taxon>
    </lineage>
</organism>
<dbReference type="GO" id="GO:0003677">
    <property type="term" value="F:DNA binding"/>
    <property type="evidence" value="ECO:0007669"/>
    <property type="project" value="UniProtKB-KW"/>
</dbReference>
<dbReference type="Pfam" id="PF00589">
    <property type="entry name" value="Phage_integrase"/>
    <property type="match status" value="1"/>
</dbReference>
<keyword evidence="2" id="KW-0238">DNA-binding</keyword>
<dbReference type="InterPro" id="IPR057084">
    <property type="entry name" value="Int_N"/>
</dbReference>
<dbReference type="Gene3D" id="1.10.150.130">
    <property type="match status" value="1"/>
</dbReference>
<dbReference type="InterPro" id="IPR002104">
    <property type="entry name" value="Integrase_catalytic"/>
</dbReference>
<gene>
    <name evidence="5" type="ORF">SAMN05192548_107412</name>
</gene>
<evidence type="ECO:0000256" key="3">
    <source>
        <dbReference type="ARBA" id="ARBA00023172"/>
    </source>
</evidence>
<name>A0A1M6YNE3_9BURK</name>
<evidence type="ECO:0000313" key="6">
    <source>
        <dbReference type="Proteomes" id="UP000184395"/>
    </source>
</evidence>
<dbReference type="PROSITE" id="PS51898">
    <property type="entry name" value="TYR_RECOMBINASE"/>
    <property type="match status" value="1"/>
</dbReference>
<evidence type="ECO:0000259" key="4">
    <source>
        <dbReference type="PROSITE" id="PS51898"/>
    </source>
</evidence>
<dbReference type="AlphaFoldDB" id="A0A1M6YNE3"/>
<dbReference type="STRING" id="169427.SAMN05192548_107412"/>
<dbReference type="Proteomes" id="UP000184395">
    <property type="component" value="Unassembled WGS sequence"/>
</dbReference>
<proteinExistence type="predicted"/>
<dbReference type="EMBL" id="FRAB01000074">
    <property type="protein sequence ID" value="SHL19786.1"/>
    <property type="molecule type" value="Genomic_DNA"/>
</dbReference>
<dbReference type="RefSeq" id="WP_073432726.1">
    <property type="nucleotide sequence ID" value="NZ_CADFGY010000009.1"/>
</dbReference>
<dbReference type="Gene3D" id="1.10.443.10">
    <property type="entry name" value="Intergrase catalytic core"/>
    <property type="match status" value="1"/>
</dbReference>
<dbReference type="InterPro" id="IPR013762">
    <property type="entry name" value="Integrase-like_cat_sf"/>
</dbReference>
<sequence length="339" mass="38627">MASYRKRGSTWRAEVAKGDIRESGTFDTKAEAVAWATKLEAEIDAGRRRSYSKVQKTLADTMDEYLDKVSPGMGKHDWNVTRIAFFKEPEQMGGFVGDLVRNIKPEQITRWRDKRLKVVKSSTVNRDLNLLSAIFEAAHKDWKWIHSNPVHEVKRPKDPPSRRRRVPDEDARLMTTALGLTDDGPVKTTQQYTALAFLIAIETAMRQGEIVGTMRSNLHLSQRYVHIPKSKNGDARDVPLSSKAMALFERLPEIEGEPRCFPIAQASVDALWRKVRTKVAKEKPHIADLNFHDSRHEATTRLSRKLNVLALARMIGHRDIQSLMIYYDETAAELAARLD</sequence>
<evidence type="ECO:0000256" key="2">
    <source>
        <dbReference type="ARBA" id="ARBA00023125"/>
    </source>
</evidence>
<reference evidence="5 6" key="1">
    <citation type="submission" date="2016-11" db="EMBL/GenBank/DDBJ databases">
        <authorList>
            <person name="Jaros S."/>
            <person name="Januszkiewicz K."/>
            <person name="Wedrychowicz H."/>
        </authorList>
    </citation>
    <scope>NUCLEOTIDE SEQUENCE [LARGE SCALE GENOMIC DNA]</scope>
    <source>
        <strain evidence="5 6">LMG 20594</strain>
    </source>
</reference>
<dbReference type="OrthoDB" id="662444at2"/>
<dbReference type="InterPro" id="IPR050090">
    <property type="entry name" value="Tyrosine_recombinase_XerCD"/>
</dbReference>
<keyword evidence="1" id="KW-0229">DNA integration</keyword>
<dbReference type="InterPro" id="IPR010998">
    <property type="entry name" value="Integrase_recombinase_N"/>
</dbReference>
<protein>
    <submittedName>
        <fullName evidence="5">Site-specific recombinase XerD</fullName>
    </submittedName>
</protein>
<dbReference type="InterPro" id="IPR011010">
    <property type="entry name" value="DNA_brk_join_enz"/>
</dbReference>
<evidence type="ECO:0000256" key="1">
    <source>
        <dbReference type="ARBA" id="ARBA00022908"/>
    </source>
</evidence>
<dbReference type="GO" id="GO:0006310">
    <property type="term" value="P:DNA recombination"/>
    <property type="evidence" value="ECO:0007669"/>
    <property type="project" value="UniProtKB-KW"/>
</dbReference>
<dbReference type="GO" id="GO:0015074">
    <property type="term" value="P:DNA integration"/>
    <property type="evidence" value="ECO:0007669"/>
    <property type="project" value="UniProtKB-KW"/>
</dbReference>
<dbReference type="PANTHER" id="PTHR30349">
    <property type="entry name" value="PHAGE INTEGRASE-RELATED"/>
    <property type="match status" value="1"/>
</dbReference>
<dbReference type="KEGG" id="pts:CUJ90_04265"/>
<evidence type="ECO:0000313" key="5">
    <source>
        <dbReference type="EMBL" id="SHL19786.1"/>
    </source>
</evidence>
<dbReference type="SUPFAM" id="SSF56349">
    <property type="entry name" value="DNA breaking-rejoining enzymes"/>
    <property type="match status" value="1"/>
</dbReference>
<dbReference type="Pfam" id="PF24624">
    <property type="entry name" value="Int_N"/>
    <property type="match status" value="1"/>
</dbReference>